<reference evidence="5" key="1">
    <citation type="submission" date="2018-07" db="EMBL/GenBank/DDBJ databases">
        <authorList>
            <person name="Zhao J."/>
        </authorList>
    </citation>
    <scope>NUCLEOTIDE SEQUENCE [LARGE SCALE GENOMIC DNA]</scope>
    <source>
        <strain evidence="5">GSSD-12</strain>
    </source>
</reference>
<dbReference type="Pfam" id="PF00583">
    <property type="entry name" value="Acetyltransf_1"/>
    <property type="match status" value="1"/>
</dbReference>
<dbReference type="InterPro" id="IPR016181">
    <property type="entry name" value="Acyl_CoA_acyltransferase"/>
</dbReference>
<dbReference type="GO" id="GO:0016747">
    <property type="term" value="F:acyltransferase activity, transferring groups other than amino-acyl groups"/>
    <property type="evidence" value="ECO:0007669"/>
    <property type="project" value="InterPro"/>
</dbReference>
<keyword evidence="1 4" id="KW-0808">Transferase</keyword>
<dbReference type="Gene3D" id="3.40.630.30">
    <property type="match status" value="1"/>
</dbReference>
<name>A0A345I0A8_9ACTN</name>
<evidence type="ECO:0000256" key="1">
    <source>
        <dbReference type="ARBA" id="ARBA00022679"/>
    </source>
</evidence>
<keyword evidence="5" id="KW-1185">Reference proteome</keyword>
<dbReference type="Proteomes" id="UP000253868">
    <property type="component" value="Chromosome"/>
</dbReference>
<evidence type="ECO:0000256" key="2">
    <source>
        <dbReference type="ARBA" id="ARBA00023315"/>
    </source>
</evidence>
<dbReference type="RefSeq" id="WP_114664920.1">
    <property type="nucleotide sequence ID" value="NZ_CP031194.1"/>
</dbReference>
<dbReference type="PROSITE" id="PS51186">
    <property type="entry name" value="GNAT"/>
    <property type="match status" value="1"/>
</dbReference>
<sequence>MDTHYNETHDGTHIATHTATHTATRLAAPADLDAIAVLHAEARATYYRGHLPEDDFDGPAERARTREGWAGALTRQEQAREQGQQRERGAAVLCAEYGGALAGVAAYGLIDTVMTLTQLHVSPAHWRHGIGTALHTACVAAWRETGVKSARLEVFEPNLRARSFYERHGWYPDPDTPRHDTHLVLRLTVA</sequence>
<gene>
    <name evidence="4" type="ORF">DVK44_05380</name>
</gene>
<dbReference type="OrthoDB" id="5243635at2"/>
<evidence type="ECO:0000313" key="4">
    <source>
        <dbReference type="EMBL" id="AXG82382.1"/>
    </source>
</evidence>
<evidence type="ECO:0000259" key="3">
    <source>
        <dbReference type="PROSITE" id="PS51186"/>
    </source>
</evidence>
<keyword evidence="2" id="KW-0012">Acyltransferase</keyword>
<dbReference type="SUPFAM" id="SSF55729">
    <property type="entry name" value="Acyl-CoA N-acyltransferases (Nat)"/>
    <property type="match status" value="1"/>
</dbReference>
<proteinExistence type="predicted"/>
<dbReference type="InterPro" id="IPR050832">
    <property type="entry name" value="Bact_Acetyltransf"/>
</dbReference>
<dbReference type="AlphaFoldDB" id="A0A345I0A8"/>
<dbReference type="InterPro" id="IPR000182">
    <property type="entry name" value="GNAT_dom"/>
</dbReference>
<accession>A0A345I0A8</accession>
<dbReference type="CDD" id="cd04301">
    <property type="entry name" value="NAT_SF"/>
    <property type="match status" value="1"/>
</dbReference>
<dbReference type="PANTHER" id="PTHR43877">
    <property type="entry name" value="AMINOALKYLPHOSPHONATE N-ACETYLTRANSFERASE-RELATED-RELATED"/>
    <property type="match status" value="1"/>
</dbReference>
<feature type="domain" description="N-acetyltransferase" evidence="3">
    <location>
        <begin position="22"/>
        <end position="190"/>
    </location>
</feature>
<dbReference type="EMBL" id="CP031194">
    <property type="protein sequence ID" value="AXG82382.1"/>
    <property type="molecule type" value="Genomic_DNA"/>
</dbReference>
<organism evidence="4 5">
    <name type="scientific">Streptomyces paludis</name>
    <dbReference type="NCBI Taxonomy" id="2282738"/>
    <lineage>
        <taxon>Bacteria</taxon>
        <taxon>Bacillati</taxon>
        <taxon>Actinomycetota</taxon>
        <taxon>Actinomycetes</taxon>
        <taxon>Kitasatosporales</taxon>
        <taxon>Streptomycetaceae</taxon>
        <taxon>Streptomyces</taxon>
    </lineage>
</organism>
<protein>
    <submittedName>
        <fullName evidence="4">GNAT family N-acetyltransferase</fullName>
    </submittedName>
</protein>
<evidence type="ECO:0000313" key="5">
    <source>
        <dbReference type="Proteomes" id="UP000253868"/>
    </source>
</evidence>
<dbReference type="KEGG" id="spad:DVK44_05380"/>